<keyword evidence="3" id="KW-0227">DNA damage</keyword>
<evidence type="ECO:0000256" key="4">
    <source>
        <dbReference type="ARBA" id="ARBA00022801"/>
    </source>
</evidence>
<reference evidence="8" key="1">
    <citation type="submission" date="2023-01" db="EMBL/GenBank/DDBJ databases">
        <title>Sulfurovum sp. XTW-4 genome assembly.</title>
        <authorList>
            <person name="Wang J."/>
        </authorList>
    </citation>
    <scope>NUCLEOTIDE SEQUENCE</scope>
    <source>
        <strain evidence="8">XTW-4</strain>
    </source>
</reference>
<keyword evidence="2 8" id="KW-0255">Endonuclease</keyword>
<dbReference type="InterPro" id="IPR004603">
    <property type="entry name" value="DNA_mismatch_endonuc_vsr"/>
</dbReference>
<protein>
    <submittedName>
        <fullName evidence="8">Very short patch repair endonuclease</fullName>
    </submittedName>
</protein>
<dbReference type="RefSeq" id="WP_289402473.1">
    <property type="nucleotide sequence ID" value="NZ_JAQIBC010000010.1"/>
</dbReference>
<dbReference type="Pfam" id="PF03852">
    <property type="entry name" value="Vsr"/>
    <property type="match status" value="1"/>
</dbReference>
<keyword evidence="5" id="KW-0234">DNA repair</keyword>
<name>A0ABT7QU07_9BACT</name>
<dbReference type="EMBL" id="JAQIBC010000010">
    <property type="protein sequence ID" value="MDM5264570.1"/>
    <property type="molecule type" value="Genomic_DNA"/>
</dbReference>
<evidence type="ECO:0000256" key="1">
    <source>
        <dbReference type="ARBA" id="ARBA00022722"/>
    </source>
</evidence>
<keyword evidence="1" id="KW-0540">Nuclease</keyword>
<feature type="compositionally biased region" description="Basic and acidic residues" evidence="7">
    <location>
        <begin position="1"/>
        <end position="15"/>
    </location>
</feature>
<proteinExistence type="inferred from homology"/>
<dbReference type="GO" id="GO:0004519">
    <property type="term" value="F:endonuclease activity"/>
    <property type="evidence" value="ECO:0007669"/>
    <property type="project" value="UniProtKB-KW"/>
</dbReference>
<accession>A0ABT7QU07</accession>
<dbReference type="Proteomes" id="UP001169066">
    <property type="component" value="Unassembled WGS sequence"/>
</dbReference>
<evidence type="ECO:0000256" key="6">
    <source>
        <dbReference type="ARBA" id="ARBA00029466"/>
    </source>
</evidence>
<evidence type="ECO:0000256" key="3">
    <source>
        <dbReference type="ARBA" id="ARBA00022763"/>
    </source>
</evidence>
<dbReference type="SUPFAM" id="SSF52980">
    <property type="entry name" value="Restriction endonuclease-like"/>
    <property type="match status" value="1"/>
</dbReference>
<gene>
    <name evidence="8" type="ORF">PF327_10230</name>
</gene>
<organism evidence="8 9">
    <name type="scientific">Sulfurovum xiamenensis</name>
    <dbReference type="NCBI Taxonomy" id="3019066"/>
    <lineage>
        <taxon>Bacteria</taxon>
        <taxon>Pseudomonadati</taxon>
        <taxon>Campylobacterota</taxon>
        <taxon>Epsilonproteobacteria</taxon>
        <taxon>Campylobacterales</taxon>
        <taxon>Sulfurovaceae</taxon>
        <taxon>Sulfurovum</taxon>
    </lineage>
</organism>
<evidence type="ECO:0000256" key="5">
    <source>
        <dbReference type="ARBA" id="ARBA00023204"/>
    </source>
</evidence>
<evidence type="ECO:0000313" key="8">
    <source>
        <dbReference type="EMBL" id="MDM5264570.1"/>
    </source>
</evidence>
<evidence type="ECO:0000256" key="7">
    <source>
        <dbReference type="SAM" id="MobiDB-lite"/>
    </source>
</evidence>
<dbReference type="InterPro" id="IPR011335">
    <property type="entry name" value="Restrct_endonuc-II-like"/>
</dbReference>
<dbReference type="Gene3D" id="3.40.960.10">
    <property type="entry name" value="VSR Endonuclease"/>
    <property type="match status" value="1"/>
</dbReference>
<dbReference type="NCBIfam" id="TIGR00632">
    <property type="entry name" value="vsr"/>
    <property type="match status" value="1"/>
</dbReference>
<keyword evidence="9" id="KW-1185">Reference proteome</keyword>
<keyword evidence="4" id="KW-0378">Hydrolase</keyword>
<dbReference type="CDD" id="cd00221">
    <property type="entry name" value="Vsr"/>
    <property type="match status" value="1"/>
</dbReference>
<comment type="similarity">
    <text evidence="6">Belongs to the Vsr family.</text>
</comment>
<comment type="caution">
    <text evidence="8">The sequence shown here is derived from an EMBL/GenBank/DDBJ whole genome shotgun (WGS) entry which is preliminary data.</text>
</comment>
<sequence>MKEKYNKKTYCRDGRAPIPENEQTSKTMSAIKAKNTKPELQLRHALWHSGIRGYRLHWKKAPGRPDIAFPGKKIAIFVNGCFWHRCPHCNPSTPKSNVEFWNEKFRKNVERDKHKIELLEQNGWRVMTIWECQLKKDVMMFVPIIQQMLQETI</sequence>
<feature type="region of interest" description="Disordered" evidence="7">
    <location>
        <begin position="1"/>
        <end position="24"/>
    </location>
</feature>
<evidence type="ECO:0000256" key="2">
    <source>
        <dbReference type="ARBA" id="ARBA00022759"/>
    </source>
</evidence>
<evidence type="ECO:0000313" key="9">
    <source>
        <dbReference type="Proteomes" id="UP001169066"/>
    </source>
</evidence>